<keyword evidence="2" id="KW-1185">Reference proteome</keyword>
<accession>A0ABN7S1N2</accession>
<gene>
    <name evidence="1" type="ORF">OKIOD_LOCUS3049</name>
</gene>
<evidence type="ECO:0000313" key="2">
    <source>
        <dbReference type="Proteomes" id="UP001158576"/>
    </source>
</evidence>
<reference evidence="1 2" key="1">
    <citation type="submission" date="2021-04" db="EMBL/GenBank/DDBJ databases">
        <authorList>
            <person name="Bliznina A."/>
        </authorList>
    </citation>
    <scope>NUCLEOTIDE SEQUENCE [LARGE SCALE GENOMIC DNA]</scope>
</reference>
<dbReference type="Proteomes" id="UP001158576">
    <property type="component" value="Chromosome PAR"/>
</dbReference>
<sequence length="108" mass="13071">MTVFYIHNEYDRNEIMKIKINVVHVGPPGEQEQRVRIQKERIVSTSAGMRFEDCESIVLTMQRYEQFRTITQRWKYWNESKREEALQRLEDNSLSAFIGSLRTTWRQN</sequence>
<protein>
    <submittedName>
        <fullName evidence="1">Oidioi.mRNA.OKI2018_I69.PAR.g11491.t1.cds</fullName>
    </submittedName>
</protein>
<proteinExistence type="predicted"/>
<organism evidence="1 2">
    <name type="scientific">Oikopleura dioica</name>
    <name type="common">Tunicate</name>
    <dbReference type="NCBI Taxonomy" id="34765"/>
    <lineage>
        <taxon>Eukaryota</taxon>
        <taxon>Metazoa</taxon>
        <taxon>Chordata</taxon>
        <taxon>Tunicata</taxon>
        <taxon>Appendicularia</taxon>
        <taxon>Copelata</taxon>
        <taxon>Oikopleuridae</taxon>
        <taxon>Oikopleura</taxon>
    </lineage>
</organism>
<dbReference type="EMBL" id="OU015568">
    <property type="protein sequence ID" value="CAG5087234.1"/>
    <property type="molecule type" value="Genomic_DNA"/>
</dbReference>
<name>A0ABN7S1N2_OIKDI</name>
<evidence type="ECO:0000313" key="1">
    <source>
        <dbReference type="EMBL" id="CAG5087234.1"/>
    </source>
</evidence>